<dbReference type="InterPro" id="IPR007219">
    <property type="entry name" value="XnlR_reg_dom"/>
</dbReference>
<dbReference type="GO" id="GO:0008270">
    <property type="term" value="F:zinc ion binding"/>
    <property type="evidence" value="ECO:0007669"/>
    <property type="project" value="InterPro"/>
</dbReference>
<keyword evidence="6" id="KW-0539">Nucleus</keyword>
<organism evidence="9 10">
    <name type="scientific">Aspergillus mulundensis</name>
    <dbReference type="NCBI Taxonomy" id="1810919"/>
    <lineage>
        <taxon>Eukaryota</taxon>
        <taxon>Fungi</taxon>
        <taxon>Dikarya</taxon>
        <taxon>Ascomycota</taxon>
        <taxon>Pezizomycotina</taxon>
        <taxon>Eurotiomycetes</taxon>
        <taxon>Eurotiomycetidae</taxon>
        <taxon>Eurotiales</taxon>
        <taxon>Aspergillaceae</taxon>
        <taxon>Aspergillus</taxon>
        <taxon>Aspergillus subgen. Nidulantes</taxon>
    </lineage>
</organism>
<dbReference type="InterPro" id="IPR050613">
    <property type="entry name" value="Sec_Metabolite_Reg"/>
</dbReference>
<evidence type="ECO:0000313" key="10">
    <source>
        <dbReference type="Proteomes" id="UP000256690"/>
    </source>
</evidence>
<dbReference type="CDD" id="cd12148">
    <property type="entry name" value="fungal_TF_MHR"/>
    <property type="match status" value="1"/>
</dbReference>
<keyword evidence="4" id="KW-0238">DNA-binding</keyword>
<proteinExistence type="predicted"/>
<dbReference type="STRING" id="1810919.A0A3D8R3S9"/>
<evidence type="ECO:0000256" key="2">
    <source>
        <dbReference type="ARBA" id="ARBA00022723"/>
    </source>
</evidence>
<dbReference type="PANTHER" id="PTHR31001">
    <property type="entry name" value="UNCHARACTERIZED TRANSCRIPTIONAL REGULATORY PROTEIN"/>
    <property type="match status" value="1"/>
</dbReference>
<keyword evidence="2" id="KW-0479">Metal-binding</keyword>
<dbReference type="AlphaFoldDB" id="A0A3D8R3S9"/>
<feature type="compositionally biased region" description="Basic and acidic residues" evidence="7">
    <location>
        <begin position="655"/>
        <end position="681"/>
    </location>
</feature>
<dbReference type="GeneID" id="38118843"/>
<keyword evidence="10" id="KW-1185">Reference proteome</keyword>
<evidence type="ECO:0000256" key="4">
    <source>
        <dbReference type="ARBA" id="ARBA00023125"/>
    </source>
</evidence>
<evidence type="ECO:0000313" key="9">
    <source>
        <dbReference type="EMBL" id="RDW68713.1"/>
    </source>
</evidence>
<dbReference type="GO" id="GO:0005634">
    <property type="term" value="C:nucleus"/>
    <property type="evidence" value="ECO:0007669"/>
    <property type="project" value="UniProtKB-SubCell"/>
</dbReference>
<dbReference type="Pfam" id="PF00172">
    <property type="entry name" value="Zn_clus"/>
    <property type="match status" value="1"/>
</dbReference>
<dbReference type="GO" id="GO:0006351">
    <property type="term" value="P:DNA-templated transcription"/>
    <property type="evidence" value="ECO:0007669"/>
    <property type="project" value="InterPro"/>
</dbReference>
<dbReference type="SMART" id="SM00906">
    <property type="entry name" value="Fungal_trans"/>
    <property type="match status" value="1"/>
</dbReference>
<feature type="region of interest" description="Disordered" evidence="7">
    <location>
        <begin position="747"/>
        <end position="766"/>
    </location>
</feature>
<evidence type="ECO:0000256" key="5">
    <source>
        <dbReference type="ARBA" id="ARBA00023163"/>
    </source>
</evidence>
<evidence type="ECO:0000256" key="6">
    <source>
        <dbReference type="ARBA" id="ARBA00023242"/>
    </source>
</evidence>
<dbReference type="CDD" id="cd00067">
    <property type="entry name" value="GAL4"/>
    <property type="match status" value="1"/>
</dbReference>
<comment type="subcellular location">
    <subcellularLocation>
        <location evidence="1">Nucleus</location>
    </subcellularLocation>
</comment>
<dbReference type="PROSITE" id="PS00463">
    <property type="entry name" value="ZN2_CY6_FUNGAL_1"/>
    <property type="match status" value="1"/>
</dbReference>
<dbReference type="GO" id="GO:0003677">
    <property type="term" value="F:DNA binding"/>
    <property type="evidence" value="ECO:0007669"/>
    <property type="project" value="UniProtKB-KW"/>
</dbReference>
<name>A0A3D8R3S9_9EURO</name>
<evidence type="ECO:0000256" key="1">
    <source>
        <dbReference type="ARBA" id="ARBA00004123"/>
    </source>
</evidence>
<feature type="region of interest" description="Disordered" evidence="7">
    <location>
        <begin position="76"/>
        <end position="118"/>
    </location>
</feature>
<protein>
    <recommendedName>
        <fullName evidence="8">Zn(2)-C6 fungal-type domain-containing protein</fullName>
    </recommendedName>
</protein>
<dbReference type="PANTHER" id="PTHR31001:SF91">
    <property type="entry name" value="ZN(II)2CYS6 TRANSCRIPTION FACTOR (EUROFUNG)"/>
    <property type="match status" value="1"/>
</dbReference>
<dbReference type="SMART" id="SM00066">
    <property type="entry name" value="GAL4"/>
    <property type="match status" value="1"/>
</dbReference>
<dbReference type="Pfam" id="PF04082">
    <property type="entry name" value="Fungal_trans"/>
    <property type="match status" value="1"/>
</dbReference>
<evidence type="ECO:0000259" key="8">
    <source>
        <dbReference type="PROSITE" id="PS50048"/>
    </source>
</evidence>
<gene>
    <name evidence="9" type="ORF">DSM5745_08473</name>
</gene>
<sequence length="838" mass="95581">MPRRLITPGRSCLECRRRKIKCDRSHPCAYCVKVRINCKYPASRRDIDDEPYARDFTALKSKVLALEKRLAELGEPVQSDSTEHGPASTPSTQSQVSPQTHAGITSSHPSAGRTGPMTLVKARGPINLNVYRPPPQTMAVLWQIYLDVVDPVLKLFHVPSVQKLITQTIRGRDKVEPALECLLFAIYYAAVAAITPSVCKEELDEGRAALLKRYRTVIENLLSRLDLLHSTDMIVLQSLALYLITARNDPDGPDVYSLTGLATGMALKMGLNQDPEAQGFTPFDCEIRRRLWWQIFTLDTRVAEERGSEPCIMESAVNTRLPSNIADANLHPAMTRLQGAKEGRTEMLFSLVRFEGSYFARQMVFSAKFARENEYTALSSEQKAQAIECFQSRIQKQYLVHCDEGIPLDRVIARSIRLILDKLKLTVLEQTSAKETLSRKERVQRQQAWMGILKDAEELRSHKDAQWLWLFQVYIEWDALVHLLRHLRAHADSTGNCDNEAWELANRVYSHWQGSKFVRRDYRWREIEELWLQLVERRKQISLSRRRNAAAYQLTSMGRSDAHQTSGLALSLFEALDKAITPTLLQSHHKYLELPSTIPTQCLFPANLQFSILTLITLLEPSIKSSTMSPYNKKPTATESKDSPHSSTTPLLFEQQRKPVEKPKDEKKPVKNTNDEKKLAETETPKWYTRLLEKLPCNEPEDYTLYIGLPTAEFKMKDRVYGGHTVILQGKKSKACQWWYGTGRSITPEENSSPTHESHPTKNREKRCKLHEVVEVGVLKAEHYVKFAAIMAKLDKGVRSGPLVYWALETARKEELLRWKDVELAFCVLGLSSAYPLP</sequence>
<keyword evidence="3" id="KW-0805">Transcription regulation</keyword>
<dbReference type="RefSeq" id="XP_026600502.1">
    <property type="nucleotide sequence ID" value="XM_026750489.1"/>
</dbReference>
<dbReference type="InterPro" id="IPR036864">
    <property type="entry name" value="Zn2-C6_fun-type_DNA-bd_sf"/>
</dbReference>
<comment type="caution">
    <text evidence="9">The sequence shown here is derived from an EMBL/GenBank/DDBJ whole genome shotgun (WGS) entry which is preliminary data.</text>
</comment>
<feature type="compositionally biased region" description="Low complexity" evidence="7">
    <location>
        <begin position="86"/>
        <end position="100"/>
    </location>
</feature>
<dbReference type="GO" id="GO:0000981">
    <property type="term" value="F:DNA-binding transcription factor activity, RNA polymerase II-specific"/>
    <property type="evidence" value="ECO:0007669"/>
    <property type="project" value="InterPro"/>
</dbReference>
<feature type="compositionally biased region" description="Polar residues" evidence="7">
    <location>
        <begin position="626"/>
        <end position="638"/>
    </location>
</feature>
<feature type="region of interest" description="Disordered" evidence="7">
    <location>
        <begin position="626"/>
        <end position="681"/>
    </location>
</feature>
<dbReference type="InterPro" id="IPR001138">
    <property type="entry name" value="Zn2Cys6_DnaBD"/>
</dbReference>
<accession>A0A3D8R3S9</accession>
<dbReference type="OrthoDB" id="435881at2759"/>
<evidence type="ECO:0000256" key="3">
    <source>
        <dbReference type="ARBA" id="ARBA00023015"/>
    </source>
</evidence>
<feature type="domain" description="Zn(2)-C6 fungal-type" evidence="8">
    <location>
        <begin position="11"/>
        <end position="40"/>
    </location>
</feature>
<dbReference type="PROSITE" id="PS50048">
    <property type="entry name" value="ZN2_CY6_FUNGAL_2"/>
    <property type="match status" value="1"/>
</dbReference>
<dbReference type="Gene3D" id="4.10.240.10">
    <property type="entry name" value="Zn(2)-C6 fungal-type DNA-binding domain"/>
    <property type="match status" value="1"/>
</dbReference>
<reference evidence="9 10" key="1">
    <citation type="journal article" date="2018" name="IMA Fungus">
        <title>IMA Genome-F 9: Draft genome sequence of Annulohypoxylon stygium, Aspergillus mulundensis, Berkeleyomyces basicola (syn. Thielaviopsis basicola), Ceratocystis smalleyi, two Cercospora beticola strains, Coleophoma cylindrospora, Fusarium fracticaudum, Phialophora cf. hyalina, and Morchella septimelata.</title>
        <authorList>
            <person name="Wingfield B.D."/>
            <person name="Bills G.F."/>
            <person name="Dong Y."/>
            <person name="Huang W."/>
            <person name="Nel W.J."/>
            <person name="Swalarsk-Parry B.S."/>
            <person name="Vaghefi N."/>
            <person name="Wilken P.M."/>
            <person name="An Z."/>
            <person name="de Beer Z.W."/>
            <person name="De Vos L."/>
            <person name="Chen L."/>
            <person name="Duong T.A."/>
            <person name="Gao Y."/>
            <person name="Hammerbacher A."/>
            <person name="Kikkert J.R."/>
            <person name="Li Y."/>
            <person name="Li H."/>
            <person name="Li K."/>
            <person name="Li Q."/>
            <person name="Liu X."/>
            <person name="Ma X."/>
            <person name="Naidoo K."/>
            <person name="Pethybridge S.J."/>
            <person name="Sun J."/>
            <person name="Steenkamp E.T."/>
            <person name="van der Nest M.A."/>
            <person name="van Wyk S."/>
            <person name="Wingfield M.J."/>
            <person name="Xiong C."/>
            <person name="Yue Q."/>
            <person name="Zhang X."/>
        </authorList>
    </citation>
    <scope>NUCLEOTIDE SEQUENCE [LARGE SCALE GENOMIC DNA]</scope>
    <source>
        <strain evidence="9 10">DSM 5745</strain>
    </source>
</reference>
<evidence type="ECO:0000256" key="7">
    <source>
        <dbReference type="SAM" id="MobiDB-lite"/>
    </source>
</evidence>
<dbReference type="EMBL" id="PVWQ01000011">
    <property type="protein sequence ID" value="RDW68713.1"/>
    <property type="molecule type" value="Genomic_DNA"/>
</dbReference>
<dbReference type="Proteomes" id="UP000256690">
    <property type="component" value="Unassembled WGS sequence"/>
</dbReference>
<dbReference type="SUPFAM" id="SSF57701">
    <property type="entry name" value="Zn2/Cys6 DNA-binding domain"/>
    <property type="match status" value="1"/>
</dbReference>
<keyword evidence="5" id="KW-0804">Transcription</keyword>